<dbReference type="EC" id="2.3.1.16" evidence="8"/>
<dbReference type="STRING" id="909613.UO65_6355"/>
<dbReference type="InterPro" id="IPR050521">
    <property type="entry name" value="3-ketoacyl-CoA_Thiolase"/>
</dbReference>
<dbReference type="CDD" id="cd00751">
    <property type="entry name" value="thiolase"/>
    <property type="match status" value="1"/>
</dbReference>
<accession>W7ID32</accession>
<gene>
    <name evidence="8" type="ORF">UO65_6355</name>
</gene>
<organism evidence="8 9">
    <name type="scientific">Actinokineospora spheciospongiae</name>
    <dbReference type="NCBI Taxonomy" id="909613"/>
    <lineage>
        <taxon>Bacteria</taxon>
        <taxon>Bacillati</taxon>
        <taxon>Actinomycetota</taxon>
        <taxon>Actinomycetes</taxon>
        <taxon>Pseudonocardiales</taxon>
        <taxon>Pseudonocardiaceae</taxon>
        <taxon>Actinokineospora</taxon>
    </lineage>
</organism>
<dbReference type="NCBIfam" id="NF006740">
    <property type="entry name" value="PRK09268.1"/>
    <property type="match status" value="1"/>
</dbReference>
<keyword evidence="3 5" id="KW-0012">Acyltransferase</keyword>
<feature type="domain" description="Thiolase C-terminal" evidence="7">
    <location>
        <begin position="281"/>
        <end position="421"/>
    </location>
</feature>
<reference evidence="8 9" key="1">
    <citation type="journal article" date="2014" name="Genome Announc.">
        <title>Draft Genome Sequence of the Antitrypanosomally Active Sponge-Associated Bacterium Actinokineospora sp. Strain EG49.</title>
        <authorList>
            <person name="Harjes J."/>
            <person name="Ryu T."/>
            <person name="Abdelmohsen U.R."/>
            <person name="Moitinho-Silva L."/>
            <person name="Horn H."/>
            <person name="Ravasi T."/>
            <person name="Hentschel U."/>
        </authorList>
    </citation>
    <scope>NUCLEOTIDE SEQUENCE [LARGE SCALE GENOMIC DNA]</scope>
    <source>
        <strain evidence="8 9">EG49</strain>
    </source>
</reference>
<feature type="active site" description="Proton acceptor" evidence="4">
    <location>
        <position position="408"/>
    </location>
</feature>
<name>W7ID32_9PSEU</name>
<evidence type="ECO:0000256" key="5">
    <source>
        <dbReference type="RuleBase" id="RU003557"/>
    </source>
</evidence>
<comment type="caution">
    <text evidence="8">The sequence shown here is derived from an EMBL/GenBank/DDBJ whole genome shotgun (WGS) entry which is preliminary data.</text>
</comment>
<dbReference type="InterPro" id="IPR020617">
    <property type="entry name" value="Thiolase_C"/>
</dbReference>
<evidence type="ECO:0000313" key="8">
    <source>
        <dbReference type="EMBL" id="EWC58463.1"/>
    </source>
</evidence>
<feature type="active site" description="Proton acceptor" evidence="4">
    <location>
        <position position="378"/>
    </location>
</feature>
<dbReference type="PANTHER" id="PTHR42689:SF1">
    <property type="entry name" value="ACETYL-COA ACYLTRANSFERASE FADA2 (3-KETOACYL-COA THIOLASE) (BETA-KETOTHIOLASE)-RELATED"/>
    <property type="match status" value="1"/>
</dbReference>
<evidence type="ECO:0000259" key="6">
    <source>
        <dbReference type="Pfam" id="PF00108"/>
    </source>
</evidence>
<dbReference type="GO" id="GO:0003985">
    <property type="term" value="F:acetyl-CoA C-acetyltransferase activity"/>
    <property type="evidence" value="ECO:0007669"/>
    <property type="project" value="UniProtKB-EC"/>
</dbReference>
<dbReference type="GO" id="GO:0005829">
    <property type="term" value="C:cytosol"/>
    <property type="evidence" value="ECO:0007669"/>
    <property type="project" value="TreeGrafter"/>
</dbReference>
<dbReference type="PATRIC" id="fig|909613.9.peg.6352"/>
<dbReference type="NCBIfam" id="TIGR01930">
    <property type="entry name" value="AcCoA-C-Actrans"/>
    <property type="match status" value="1"/>
</dbReference>
<dbReference type="Gene3D" id="3.40.47.10">
    <property type="match status" value="1"/>
</dbReference>
<dbReference type="Pfam" id="PF00108">
    <property type="entry name" value="Thiolase_N"/>
    <property type="match status" value="1"/>
</dbReference>
<evidence type="ECO:0000256" key="3">
    <source>
        <dbReference type="ARBA" id="ARBA00023315"/>
    </source>
</evidence>
<evidence type="ECO:0000313" key="9">
    <source>
        <dbReference type="Proteomes" id="UP000019277"/>
    </source>
</evidence>
<dbReference type="PANTHER" id="PTHR42689">
    <property type="entry name" value="ACETYL-COA ACYLTRANSFERASE FADA2 (3-KETOACYL-COA THIOLASE) (BETA-KETOTHIOLASE)-RELATED"/>
    <property type="match status" value="1"/>
</dbReference>
<proteinExistence type="inferred from homology"/>
<dbReference type="InterPro" id="IPR020616">
    <property type="entry name" value="Thiolase_N"/>
</dbReference>
<dbReference type="InterPro" id="IPR016039">
    <property type="entry name" value="Thiolase-like"/>
</dbReference>
<dbReference type="SUPFAM" id="SSF53901">
    <property type="entry name" value="Thiolase-like"/>
    <property type="match status" value="2"/>
</dbReference>
<sequence length="430" mass="45033">MRRVAVLGGNRIPFARSNGKYAKASNQDMFTAALDGLVARFGLQGERLGEVAAGAVLKHSRDFNLARECVLGSRLSPETPAYDVQQACGTGLQAIAQVANKIALGQIDSAIAGGVDTTSDAPLAVNEDLRHILIALNNAKTVPQRLALLAKIRPGHIVPDIPRNAEPRTGLAMGDHAALTAKEWGITREAQDELAASSHQKLAAAYDRGFFNDLITPFQGLSRDQNLRPESTAEKLAKLKPAFGGADGTMTAGNSTPLTDGASAVLLATEEWAKEHRLPVLAYLTFTETAAVDYVHGGEGLLMAPAYAVPRMLARAGLSLQDFDFYEIHEAFASQVLATLAAWESVDFAKEKLGLDAPLGSIDRSKLNVNGSSLAAGHPFAATGGRIVATLAKLLNEKGSGRGLISICAAGGQGVTAIMEKPGAAAPAAK</sequence>
<dbReference type="eggNOG" id="COG0183">
    <property type="taxonomic scope" value="Bacteria"/>
</dbReference>
<keyword evidence="9" id="KW-1185">Reference proteome</keyword>
<feature type="active site" description="Acyl-thioester intermediate" evidence="4">
    <location>
        <position position="88"/>
    </location>
</feature>
<evidence type="ECO:0000259" key="7">
    <source>
        <dbReference type="Pfam" id="PF02803"/>
    </source>
</evidence>
<dbReference type="PIRSF" id="PIRSF000429">
    <property type="entry name" value="Ac-CoA_Ac_transf"/>
    <property type="match status" value="1"/>
</dbReference>
<evidence type="ECO:0000256" key="4">
    <source>
        <dbReference type="PIRSR" id="PIRSR000429-1"/>
    </source>
</evidence>
<dbReference type="AlphaFoldDB" id="W7ID32"/>
<dbReference type="InterPro" id="IPR002155">
    <property type="entry name" value="Thiolase"/>
</dbReference>
<dbReference type="EMBL" id="AYXG01000241">
    <property type="protein sequence ID" value="EWC58463.1"/>
    <property type="molecule type" value="Genomic_DNA"/>
</dbReference>
<evidence type="ECO:0000256" key="2">
    <source>
        <dbReference type="ARBA" id="ARBA00022679"/>
    </source>
</evidence>
<comment type="similarity">
    <text evidence="1 5">Belongs to the thiolase-like superfamily. Thiolase family.</text>
</comment>
<feature type="domain" description="Thiolase N-terminal" evidence="6">
    <location>
        <begin position="4"/>
        <end position="271"/>
    </location>
</feature>
<dbReference type="Proteomes" id="UP000019277">
    <property type="component" value="Unassembled WGS sequence"/>
</dbReference>
<dbReference type="EC" id="2.3.1.9" evidence="8"/>
<evidence type="ECO:0000256" key="1">
    <source>
        <dbReference type="ARBA" id="ARBA00010982"/>
    </source>
</evidence>
<keyword evidence="2 5" id="KW-0808">Transferase</keyword>
<protein>
    <submittedName>
        <fullName evidence="8">3-ketoacyl-CoA thiolase</fullName>
        <ecNumber evidence="8">2.3.1.16</ecNumber>
        <ecNumber evidence="8">2.3.1.9</ecNumber>
    </submittedName>
</protein>
<dbReference type="Pfam" id="PF02803">
    <property type="entry name" value="Thiolase_C"/>
    <property type="match status" value="1"/>
</dbReference>